<sequence>MTDSSRNAEDYLYGDDANFGTEAGTYDPYRESGSQWLYNDTQPVQVPQSDSNTAKSNIGVDTNASNVGPNRGVPATGSVSNDEG</sequence>
<evidence type="ECO:0000313" key="1">
    <source>
        <dbReference type="EMBL" id="KAJ2889339.1"/>
    </source>
</evidence>
<dbReference type="EMBL" id="JANBVB010001888">
    <property type="protein sequence ID" value="KAJ2889339.1"/>
    <property type="molecule type" value="Genomic_DNA"/>
</dbReference>
<proteinExistence type="predicted"/>
<keyword evidence="2" id="KW-1185">Reference proteome</keyword>
<organism evidence="1 2">
    <name type="scientific">Coemansia aciculifera</name>
    <dbReference type="NCBI Taxonomy" id="417176"/>
    <lineage>
        <taxon>Eukaryota</taxon>
        <taxon>Fungi</taxon>
        <taxon>Fungi incertae sedis</taxon>
        <taxon>Zoopagomycota</taxon>
        <taxon>Kickxellomycotina</taxon>
        <taxon>Kickxellomycetes</taxon>
        <taxon>Kickxellales</taxon>
        <taxon>Kickxellaceae</taxon>
        <taxon>Coemansia</taxon>
    </lineage>
</organism>
<gene>
    <name evidence="1" type="ORF">IWW38_004773</name>
</gene>
<dbReference type="Proteomes" id="UP001139981">
    <property type="component" value="Unassembled WGS sequence"/>
</dbReference>
<protein>
    <submittedName>
        <fullName evidence="1">Uncharacterized protein</fullName>
    </submittedName>
</protein>
<comment type="caution">
    <text evidence="1">The sequence shown here is derived from an EMBL/GenBank/DDBJ whole genome shotgun (WGS) entry which is preliminary data.</text>
</comment>
<reference evidence="1" key="1">
    <citation type="submission" date="2022-07" db="EMBL/GenBank/DDBJ databases">
        <title>Phylogenomic reconstructions and comparative analyses of Kickxellomycotina fungi.</title>
        <authorList>
            <person name="Reynolds N.K."/>
            <person name="Stajich J.E."/>
            <person name="Barry K."/>
            <person name="Grigoriev I.V."/>
            <person name="Crous P."/>
            <person name="Smith M.E."/>
        </authorList>
    </citation>
    <scope>NUCLEOTIDE SEQUENCE</scope>
    <source>
        <strain evidence="1">CBS 190363</strain>
    </source>
</reference>
<feature type="non-terminal residue" evidence="1">
    <location>
        <position position="84"/>
    </location>
</feature>
<accession>A0ACC1LX11</accession>
<name>A0ACC1LX11_9FUNG</name>
<evidence type="ECO:0000313" key="2">
    <source>
        <dbReference type="Proteomes" id="UP001139981"/>
    </source>
</evidence>